<sequence length="204" mass="22359">MSPQTLGDAGTGLDTLAPPLPARVKVWDPLVRLFHWTLALGCIANLTVLREIKSVHRYVGYVVLAAVVVRLVWGFIGTRHARFSDFTPGPRRLLAYLAALSRGREPRYVGHNPAGAVMMLALMGLVLICGVTGWMMGLDAFWGEPWLESLHEGAANVIQIMAVIHVLAALVESWRHRENLVLAMITGFKRAPKGSDVRHAPVAD</sequence>
<feature type="domain" description="Cytochrome b561 bacterial/Ni-hydrogenase" evidence="7">
    <location>
        <begin position="26"/>
        <end position="187"/>
    </location>
</feature>
<name>B0SVT1_CAUSK</name>
<dbReference type="InterPro" id="IPR016174">
    <property type="entry name" value="Di-haem_cyt_TM"/>
</dbReference>
<feature type="transmembrane region" description="Helical" evidence="6">
    <location>
        <begin position="58"/>
        <end position="76"/>
    </location>
</feature>
<dbReference type="AlphaFoldDB" id="B0SVT1"/>
<dbReference type="InterPro" id="IPR011577">
    <property type="entry name" value="Cyt_b561_bac/Ni-Hgenase"/>
</dbReference>
<proteinExistence type="predicted"/>
<evidence type="ECO:0000313" key="8">
    <source>
        <dbReference type="EMBL" id="ABZ71549.1"/>
    </source>
</evidence>
<dbReference type="GO" id="GO:0005886">
    <property type="term" value="C:plasma membrane"/>
    <property type="evidence" value="ECO:0007669"/>
    <property type="project" value="UniProtKB-SubCell"/>
</dbReference>
<dbReference type="EMBL" id="CP000927">
    <property type="protein sequence ID" value="ABZ71549.1"/>
    <property type="molecule type" value="Genomic_DNA"/>
</dbReference>
<keyword evidence="3 6" id="KW-0812">Transmembrane</keyword>
<evidence type="ECO:0000256" key="6">
    <source>
        <dbReference type="SAM" id="Phobius"/>
    </source>
</evidence>
<evidence type="ECO:0000256" key="4">
    <source>
        <dbReference type="ARBA" id="ARBA00022989"/>
    </source>
</evidence>
<evidence type="ECO:0000256" key="1">
    <source>
        <dbReference type="ARBA" id="ARBA00004651"/>
    </source>
</evidence>
<dbReference type="Gene3D" id="1.20.950.20">
    <property type="entry name" value="Transmembrane di-heme cytochromes, Chain C"/>
    <property type="match status" value="1"/>
</dbReference>
<dbReference type="GO" id="GO:0022904">
    <property type="term" value="P:respiratory electron transport chain"/>
    <property type="evidence" value="ECO:0007669"/>
    <property type="project" value="InterPro"/>
</dbReference>
<keyword evidence="2" id="KW-1003">Cell membrane</keyword>
<protein>
    <submittedName>
        <fullName evidence="8">Cytochrome B561</fullName>
    </submittedName>
</protein>
<dbReference type="GO" id="GO:0009055">
    <property type="term" value="F:electron transfer activity"/>
    <property type="evidence" value="ECO:0007669"/>
    <property type="project" value="InterPro"/>
</dbReference>
<dbReference type="eggNOG" id="COG3658">
    <property type="taxonomic scope" value="Bacteria"/>
</dbReference>
<feature type="transmembrane region" description="Helical" evidence="6">
    <location>
        <begin position="114"/>
        <end position="136"/>
    </location>
</feature>
<evidence type="ECO:0000259" key="7">
    <source>
        <dbReference type="Pfam" id="PF01292"/>
    </source>
</evidence>
<gene>
    <name evidence="8" type="ordered locus">Caul_2422</name>
</gene>
<dbReference type="Pfam" id="PF01292">
    <property type="entry name" value="Ni_hydr_CYTB"/>
    <property type="match status" value="1"/>
</dbReference>
<organism evidence="8">
    <name type="scientific">Caulobacter sp. (strain K31)</name>
    <dbReference type="NCBI Taxonomy" id="366602"/>
    <lineage>
        <taxon>Bacteria</taxon>
        <taxon>Pseudomonadati</taxon>
        <taxon>Pseudomonadota</taxon>
        <taxon>Alphaproteobacteria</taxon>
        <taxon>Caulobacterales</taxon>
        <taxon>Caulobacteraceae</taxon>
        <taxon>Caulobacter</taxon>
    </lineage>
</organism>
<dbReference type="HOGENOM" id="CLU_078451_2_0_5"/>
<keyword evidence="4 6" id="KW-1133">Transmembrane helix</keyword>
<keyword evidence="5 6" id="KW-0472">Membrane</keyword>
<reference evidence="8" key="1">
    <citation type="submission" date="2008-01" db="EMBL/GenBank/DDBJ databases">
        <title>Complete sequence of chromosome of Caulobacter sp. K31.</title>
        <authorList>
            <consortium name="US DOE Joint Genome Institute"/>
            <person name="Copeland A."/>
            <person name="Lucas S."/>
            <person name="Lapidus A."/>
            <person name="Barry K."/>
            <person name="Glavina del Rio T."/>
            <person name="Dalin E."/>
            <person name="Tice H."/>
            <person name="Pitluck S."/>
            <person name="Bruce D."/>
            <person name="Goodwin L."/>
            <person name="Thompson L.S."/>
            <person name="Brettin T."/>
            <person name="Detter J.C."/>
            <person name="Han C."/>
            <person name="Schmutz J."/>
            <person name="Larimer F."/>
            <person name="Land M."/>
            <person name="Hauser L."/>
            <person name="Kyrpides N."/>
            <person name="Kim E."/>
            <person name="Stephens C."/>
            <person name="Richardson P."/>
        </authorList>
    </citation>
    <scope>NUCLEOTIDE SEQUENCE [LARGE SCALE GENOMIC DNA]</scope>
    <source>
        <strain evidence="8">K31</strain>
    </source>
</reference>
<dbReference type="PANTHER" id="PTHR30485">
    <property type="entry name" value="NI/FE-HYDROGENASE 1 B-TYPE CYTOCHROME SUBUNIT"/>
    <property type="match status" value="1"/>
</dbReference>
<evidence type="ECO:0000256" key="2">
    <source>
        <dbReference type="ARBA" id="ARBA00022475"/>
    </source>
</evidence>
<dbReference type="SUPFAM" id="SSF81342">
    <property type="entry name" value="Transmembrane di-heme cytochromes"/>
    <property type="match status" value="1"/>
</dbReference>
<evidence type="ECO:0000256" key="5">
    <source>
        <dbReference type="ARBA" id="ARBA00023136"/>
    </source>
</evidence>
<dbReference type="GO" id="GO:0020037">
    <property type="term" value="F:heme binding"/>
    <property type="evidence" value="ECO:0007669"/>
    <property type="project" value="TreeGrafter"/>
</dbReference>
<dbReference type="STRING" id="366602.Caul_2422"/>
<accession>B0SVT1</accession>
<dbReference type="InterPro" id="IPR051542">
    <property type="entry name" value="Hydrogenase_cytochrome"/>
</dbReference>
<feature type="transmembrane region" description="Helical" evidence="6">
    <location>
        <begin position="156"/>
        <end position="174"/>
    </location>
</feature>
<evidence type="ECO:0000256" key="3">
    <source>
        <dbReference type="ARBA" id="ARBA00022692"/>
    </source>
</evidence>
<dbReference type="PANTHER" id="PTHR30485:SF2">
    <property type="entry name" value="BLL0597 PROTEIN"/>
    <property type="match status" value="1"/>
</dbReference>
<dbReference type="OrthoDB" id="196472at2"/>
<comment type="subcellular location">
    <subcellularLocation>
        <location evidence="1">Cell membrane</location>
        <topology evidence="1">Multi-pass membrane protein</topology>
    </subcellularLocation>
</comment>
<dbReference type="KEGG" id="cak:Caul_2422"/>